<evidence type="ECO:0000259" key="1">
    <source>
        <dbReference type="Pfam" id="PF04149"/>
    </source>
</evidence>
<comment type="caution">
    <text evidence="2">The sequence shown here is derived from an EMBL/GenBank/DDBJ whole genome shotgun (WGS) entry which is preliminary data.</text>
</comment>
<reference evidence="2 3" key="1">
    <citation type="submission" date="2022-05" db="EMBL/GenBank/DDBJ databases">
        <title>Genome Resource of Streptomyces lavenduligriseus GA1-1, a Strain with Broad-Spectrum Antifungal Activity against Phytopathogenic Fungi.</title>
        <authorList>
            <person name="Qi D."/>
        </authorList>
    </citation>
    <scope>NUCLEOTIDE SEQUENCE [LARGE SCALE GENOMIC DNA]</scope>
    <source>
        <strain evidence="2 3">GA1-1</strain>
    </source>
</reference>
<protein>
    <submittedName>
        <fullName evidence="2">DUF397 domain-containing protein</fullName>
    </submittedName>
</protein>
<evidence type="ECO:0000313" key="3">
    <source>
        <dbReference type="Proteomes" id="UP001202052"/>
    </source>
</evidence>
<organism evidence="2 3">
    <name type="scientific">Streptomyces lavenduligriseus</name>
    <dbReference type="NCBI Taxonomy" id="67315"/>
    <lineage>
        <taxon>Bacteria</taxon>
        <taxon>Bacillati</taxon>
        <taxon>Actinomycetota</taxon>
        <taxon>Actinomycetes</taxon>
        <taxon>Kitasatosporales</taxon>
        <taxon>Streptomycetaceae</taxon>
        <taxon>Streptomyces</taxon>
    </lineage>
</organism>
<gene>
    <name evidence="2" type="ORF">M4438_07285</name>
</gene>
<dbReference type="EMBL" id="JAMCCK010000012">
    <property type="protein sequence ID" value="MCL3993325.1"/>
    <property type="molecule type" value="Genomic_DNA"/>
</dbReference>
<dbReference type="InterPro" id="IPR007278">
    <property type="entry name" value="DUF397"/>
</dbReference>
<dbReference type="Proteomes" id="UP001202052">
    <property type="component" value="Unassembled WGS sequence"/>
</dbReference>
<dbReference type="Pfam" id="PF04149">
    <property type="entry name" value="DUF397"/>
    <property type="match status" value="1"/>
</dbReference>
<name>A0ABT0NPI2_9ACTN</name>
<proteinExistence type="predicted"/>
<sequence length="39" mass="4342">MEVALRPEVVHVRDSKHKDIRPLTVTPAAWTAFTALLDG</sequence>
<keyword evidence="3" id="KW-1185">Reference proteome</keyword>
<evidence type="ECO:0000313" key="2">
    <source>
        <dbReference type="EMBL" id="MCL3993325.1"/>
    </source>
</evidence>
<feature type="domain" description="DUF397" evidence="1">
    <location>
        <begin position="2"/>
        <end position="35"/>
    </location>
</feature>
<accession>A0ABT0NPI2</accession>